<dbReference type="EMBL" id="LAVV01009643">
    <property type="protein sequence ID" value="KNZ50251.1"/>
    <property type="molecule type" value="Genomic_DNA"/>
</dbReference>
<sequence>PPHFPTKNTKLYTKDGFQEISNKKKNLFNGSVLGISPSIPLDDNNKPTRQPTAPEVQSALSNVDRGFFLLHSGQCVIFGPNCNNSIIAVLEVTPWDKLTKNYKINLDFVSTFLHGSKEFISPVFSKISSWGHKRGYLKFGPEKRLEYDHYFQKSSSVGEIIDPSDISDFAFVIFIPTFSSTGSLHCKERLDELPAVDMQHAPAKLPSKLHLMRLSKIFGEKTSINIVISHLLLVKKSLDGSLAECCMSTAGS</sequence>
<organism evidence="1 2">
    <name type="scientific">Puccinia sorghi</name>
    <dbReference type="NCBI Taxonomy" id="27349"/>
    <lineage>
        <taxon>Eukaryota</taxon>
        <taxon>Fungi</taxon>
        <taxon>Dikarya</taxon>
        <taxon>Basidiomycota</taxon>
        <taxon>Pucciniomycotina</taxon>
        <taxon>Pucciniomycetes</taxon>
        <taxon>Pucciniales</taxon>
        <taxon>Pucciniaceae</taxon>
        <taxon>Puccinia</taxon>
    </lineage>
</organism>
<protein>
    <submittedName>
        <fullName evidence="1">Uncharacterized protein</fullName>
    </submittedName>
</protein>
<dbReference type="VEuPathDB" id="FungiDB:VP01_4527g1"/>
<evidence type="ECO:0000313" key="1">
    <source>
        <dbReference type="EMBL" id="KNZ50251.1"/>
    </source>
</evidence>
<comment type="caution">
    <text evidence="1">The sequence shown here is derived from an EMBL/GenBank/DDBJ whole genome shotgun (WGS) entry which is preliminary data.</text>
</comment>
<keyword evidence="2" id="KW-1185">Reference proteome</keyword>
<proteinExistence type="predicted"/>
<reference evidence="1 2" key="1">
    <citation type="submission" date="2015-08" db="EMBL/GenBank/DDBJ databases">
        <title>Next Generation Sequencing and Analysis of the Genome of Puccinia sorghi L Schw, the Causal Agent of Maize Common Rust.</title>
        <authorList>
            <person name="Rochi L."/>
            <person name="Burguener G."/>
            <person name="Darino M."/>
            <person name="Turjanski A."/>
            <person name="Kreff E."/>
            <person name="Dieguez M.J."/>
            <person name="Sacco F."/>
        </authorList>
    </citation>
    <scope>NUCLEOTIDE SEQUENCE [LARGE SCALE GENOMIC DNA]</scope>
    <source>
        <strain evidence="1 2">RO10H11247</strain>
    </source>
</reference>
<feature type="non-terminal residue" evidence="1">
    <location>
        <position position="1"/>
    </location>
</feature>
<gene>
    <name evidence="1" type="ORF">VP01_4527g1</name>
</gene>
<name>A0A0L6UNZ7_9BASI</name>
<evidence type="ECO:0000313" key="2">
    <source>
        <dbReference type="Proteomes" id="UP000037035"/>
    </source>
</evidence>
<dbReference type="Proteomes" id="UP000037035">
    <property type="component" value="Unassembled WGS sequence"/>
</dbReference>
<accession>A0A0L6UNZ7</accession>
<dbReference type="AlphaFoldDB" id="A0A0L6UNZ7"/>
<dbReference type="OrthoDB" id="2518877at2759"/>